<proteinExistence type="inferred from homology"/>
<evidence type="ECO:0000256" key="3">
    <source>
        <dbReference type="ARBA" id="ARBA00022750"/>
    </source>
</evidence>
<dbReference type="CDD" id="cd05471">
    <property type="entry name" value="pepsin_like"/>
    <property type="match status" value="1"/>
</dbReference>
<keyword evidence="8" id="KW-1185">Reference proteome</keyword>
<keyword evidence="2" id="KW-0645">Protease</keyword>
<keyword evidence="3" id="KW-0064">Aspartyl protease</keyword>
<name>A0A7J6KRP0_PERCH</name>
<comment type="similarity">
    <text evidence="1">Belongs to the peptidase A1 family.</text>
</comment>
<dbReference type="InterPro" id="IPR033121">
    <property type="entry name" value="PEPTIDASE_A1"/>
</dbReference>
<accession>A0A7J6KRP0</accession>
<dbReference type="EMBL" id="JAAPAO010001508">
    <property type="protein sequence ID" value="KAF4649524.1"/>
    <property type="molecule type" value="Genomic_DNA"/>
</dbReference>
<organism evidence="7 8">
    <name type="scientific">Perkinsus chesapeaki</name>
    <name type="common">Clam parasite</name>
    <name type="synonym">Perkinsus andrewsi</name>
    <dbReference type="NCBI Taxonomy" id="330153"/>
    <lineage>
        <taxon>Eukaryota</taxon>
        <taxon>Sar</taxon>
        <taxon>Alveolata</taxon>
        <taxon>Perkinsozoa</taxon>
        <taxon>Perkinsea</taxon>
        <taxon>Perkinsida</taxon>
        <taxon>Perkinsidae</taxon>
        <taxon>Perkinsus</taxon>
    </lineage>
</organism>
<protein>
    <recommendedName>
        <fullName evidence="6">Peptidase A1 domain-containing protein</fullName>
    </recommendedName>
</protein>
<dbReference type="PANTHER" id="PTHR47966">
    <property type="entry name" value="BETA-SITE APP-CLEAVING ENZYME, ISOFORM A-RELATED"/>
    <property type="match status" value="1"/>
</dbReference>
<dbReference type="PANTHER" id="PTHR47966:SF51">
    <property type="entry name" value="BETA-SITE APP-CLEAVING ENZYME, ISOFORM A-RELATED"/>
    <property type="match status" value="1"/>
</dbReference>
<dbReference type="InterPro" id="IPR034164">
    <property type="entry name" value="Pepsin-like_dom"/>
</dbReference>
<feature type="domain" description="Peptidase A1" evidence="6">
    <location>
        <begin position="1"/>
        <end position="250"/>
    </location>
</feature>
<dbReference type="AlphaFoldDB" id="A0A7J6KRP0"/>
<dbReference type="Gene3D" id="2.40.70.10">
    <property type="entry name" value="Acid Proteases"/>
    <property type="match status" value="1"/>
</dbReference>
<evidence type="ECO:0000256" key="4">
    <source>
        <dbReference type="ARBA" id="ARBA00022801"/>
    </source>
</evidence>
<evidence type="ECO:0000256" key="1">
    <source>
        <dbReference type="ARBA" id="ARBA00007447"/>
    </source>
</evidence>
<evidence type="ECO:0000256" key="2">
    <source>
        <dbReference type="ARBA" id="ARBA00022670"/>
    </source>
</evidence>
<dbReference type="Pfam" id="PF00026">
    <property type="entry name" value="Asp"/>
    <property type="match status" value="1"/>
</dbReference>
<evidence type="ECO:0000313" key="7">
    <source>
        <dbReference type="EMBL" id="KAF4649524.1"/>
    </source>
</evidence>
<dbReference type="SUPFAM" id="SSF50630">
    <property type="entry name" value="Acid proteases"/>
    <property type="match status" value="1"/>
</dbReference>
<reference evidence="7 8" key="1">
    <citation type="submission" date="2020-04" db="EMBL/GenBank/DDBJ databases">
        <title>Perkinsus chesapeaki whole genome sequence.</title>
        <authorList>
            <person name="Bogema D.R."/>
        </authorList>
    </citation>
    <scope>NUCLEOTIDE SEQUENCE [LARGE SCALE GENOMIC DNA]</scope>
    <source>
        <strain evidence="7">ATCC PRA-425</strain>
    </source>
</reference>
<dbReference type="InterPro" id="IPR021109">
    <property type="entry name" value="Peptidase_aspartic_dom_sf"/>
</dbReference>
<keyword evidence="4" id="KW-0378">Hydrolase</keyword>
<comment type="caution">
    <text evidence="7">The sequence shown here is derived from an EMBL/GenBank/DDBJ whole genome shotgun (WGS) entry which is preliminary data.</text>
</comment>
<evidence type="ECO:0000259" key="6">
    <source>
        <dbReference type="PROSITE" id="PS51767"/>
    </source>
</evidence>
<dbReference type="PROSITE" id="PS51767">
    <property type="entry name" value="PEPTIDASE_A1"/>
    <property type="match status" value="1"/>
</dbReference>
<feature type="region of interest" description="Disordered" evidence="5">
    <location>
        <begin position="1"/>
        <end position="22"/>
    </location>
</feature>
<feature type="compositionally biased region" description="Basic residues" evidence="5">
    <location>
        <begin position="1"/>
        <end position="15"/>
    </location>
</feature>
<dbReference type="GO" id="GO:0004190">
    <property type="term" value="F:aspartic-type endopeptidase activity"/>
    <property type="evidence" value="ECO:0007669"/>
    <property type="project" value="UniProtKB-KW"/>
</dbReference>
<evidence type="ECO:0000256" key="5">
    <source>
        <dbReference type="SAM" id="MobiDB-lite"/>
    </source>
</evidence>
<evidence type="ECO:0000313" key="8">
    <source>
        <dbReference type="Proteomes" id="UP000591131"/>
    </source>
</evidence>
<gene>
    <name evidence="7" type="ORF">FOL47_002012</name>
</gene>
<sequence>MPSTNRRQRSKRKAPGRTQGGLSTQVDIGLVAGFNQAPEEIWASLGLRASTKNLSIAQQLAAKKIIKDESFSIYFNGERFASGEIILGGEDPSKQEGPLKFFKIVKDVGQFVQLHGLQVGDDPKYLIKMKSPAAFDTGSAVICINKKWKARVLGFLQKTGKKKFSIREEGSDFIISCSDAENVPSLYFTVEGMQGEEVALEVSPEALVLEYRDNDCLLRIRFDDVNLFGMPAFLGNYFYFNPKAKRIGYTKSKV</sequence>
<dbReference type="InterPro" id="IPR001461">
    <property type="entry name" value="Aspartic_peptidase_A1"/>
</dbReference>
<dbReference type="GO" id="GO:0006508">
    <property type="term" value="P:proteolysis"/>
    <property type="evidence" value="ECO:0007669"/>
    <property type="project" value="UniProtKB-KW"/>
</dbReference>
<dbReference type="Proteomes" id="UP000591131">
    <property type="component" value="Unassembled WGS sequence"/>
</dbReference>